<accession>L9L1V1</accession>
<sequence length="71" mass="7905">MPACLVLCTSEQPVSPPRGEVLRPHHSPKDVQAGFPRTFYGVTSVVIHNSISLQHDLSSEARMLLKSVCWY</sequence>
<evidence type="ECO:0000313" key="1">
    <source>
        <dbReference type="EMBL" id="ELW68739.1"/>
    </source>
</evidence>
<protein>
    <submittedName>
        <fullName evidence="1">Uncharacterized protein</fullName>
    </submittedName>
</protein>
<name>L9L1V1_TUPCH</name>
<dbReference type="InParanoid" id="L9L1V1"/>
<keyword evidence="2" id="KW-1185">Reference proteome</keyword>
<gene>
    <name evidence="1" type="ORF">TREES_T100014594</name>
</gene>
<dbReference type="AlphaFoldDB" id="L9L1V1"/>
<organism evidence="1 2">
    <name type="scientific">Tupaia chinensis</name>
    <name type="common">Chinese tree shrew</name>
    <name type="synonym">Tupaia belangeri chinensis</name>
    <dbReference type="NCBI Taxonomy" id="246437"/>
    <lineage>
        <taxon>Eukaryota</taxon>
        <taxon>Metazoa</taxon>
        <taxon>Chordata</taxon>
        <taxon>Craniata</taxon>
        <taxon>Vertebrata</taxon>
        <taxon>Euteleostomi</taxon>
        <taxon>Mammalia</taxon>
        <taxon>Eutheria</taxon>
        <taxon>Euarchontoglires</taxon>
        <taxon>Scandentia</taxon>
        <taxon>Tupaiidae</taxon>
        <taxon>Tupaia</taxon>
    </lineage>
</organism>
<proteinExistence type="predicted"/>
<evidence type="ECO:0000313" key="2">
    <source>
        <dbReference type="Proteomes" id="UP000011518"/>
    </source>
</evidence>
<reference evidence="2" key="1">
    <citation type="submission" date="2012-07" db="EMBL/GenBank/DDBJ databases">
        <title>Genome of the Chinese tree shrew, a rising model animal genetically related to primates.</title>
        <authorList>
            <person name="Zhang G."/>
            <person name="Fan Y."/>
            <person name="Yao Y."/>
            <person name="Huang Z."/>
        </authorList>
    </citation>
    <scope>NUCLEOTIDE SEQUENCE [LARGE SCALE GENOMIC DNA]</scope>
</reference>
<reference evidence="2" key="2">
    <citation type="journal article" date="2013" name="Nat. Commun.">
        <title>Genome of the Chinese tree shrew.</title>
        <authorList>
            <person name="Fan Y."/>
            <person name="Huang Z.Y."/>
            <person name="Cao C.C."/>
            <person name="Chen C.S."/>
            <person name="Chen Y.X."/>
            <person name="Fan D.D."/>
            <person name="He J."/>
            <person name="Hou H.L."/>
            <person name="Hu L."/>
            <person name="Hu X.T."/>
            <person name="Jiang X.T."/>
            <person name="Lai R."/>
            <person name="Lang Y.S."/>
            <person name="Liang B."/>
            <person name="Liao S.G."/>
            <person name="Mu D."/>
            <person name="Ma Y.Y."/>
            <person name="Niu Y.Y."/>
            <person name="Sun X.Q."/>
            <person name="Xia J.Q."/>
            <person name="Xiao J."/>
            <person name="Xiong Z.Q."/>
            <person name="Xu L."/>
            <person name="Yang L."/>
            <person name="Zhang Y."/>
            <person name="Zhao W."/>
            <person name="Zhao X.D."/>
            <person name="Zheng Y.T."/>
            <person name="Zhou J.M."/>
            <person name="Zhu Y.B."/>
            <person name="Zhang G.J."/>
            <person name="Wang J."/>
            <person name="Yao Y.G."/>
        </authorList>
    </citation>
    <scope>NUCLEOTIDE SEQUENCE [LARGE SCALE GENOMIC DNA]</scope>
</reference>
<dbReference type="EMBL" id="KB320560">
    <property type="protein sequence ID" value="ELW68739.1"/>
    <property type="molecule type" value="Genomic_DNA"/>
</dbReference>
<dbReference type="Proteomes" id="UP000011518">
    <property type="component" value="Unassembled WGS sequence"/>
</dbReference>